<dbReference type="PANTHER" id="PTHR42830:SF2">
    <property type="entry name" value="OSMC_OHR FAMILY PROTEIN"/>
    <property type="match status" value="1"/>
</dbReference>
<name>A0A7Z0IL97_9ACTN</name>
<dbReference type="InterPro" id="IPR015946">
    <property type="entry name" value="KH_dom-like_a/b"/>
</dbReference>
<dbReference type="Gene3D" id="3.30.300.20">
    <property type="match status" value="1"/>
</dbReference>
<dbReference type="PANTHER" id="PTHR42830">
    <property type="entry name" value="OSMOTICALLY INDUCIBLE FAMILY PROTEIN"/>
    <property type="match status" value="1"/>
</dbReference>
<gene>
    <name evidence="1" type="ORF">GGQ54_001965</name>
</gene>
<dbReference type="Pfam" id="PF02566">
    <property type="entry name" value="OsmC"/>
    <property type="match status" value="1"/>
</dbReference>
<proteinExistence type="predicted"/>
<dbReference type="Proteomes" id="UP000527616">
    <property type="component" value="Unassembled WGS sequence"/>
</dbReference>
<evidence type="ECO:0000313" key="2">
    <source>
        <dbReference type="Proteomes" id="UP000527616"/>
    </source>
</evidence>
<dbReference type="RefSeq" id="WP_179445233.1">
    <property type="nucleotide sequence ID" value="NZ_JACBZS010000001.1"/>
</dbReference>
<accession>A0A7Z0IL97</accession>
<sequence length="157" mass="16862">MRHSYDVEVEWTGNRGAGTTGHRDYGREHIVRVDGLPDIAGTADPAFRGDRERHNPEQLLVAALAQCHMLSYFHRAVLTGVVVTAYADRAHGEMTQEGSGGCFERVVLHPVVTVADASMVDAAIAAHGPASADCFIANSVNFPVDHEVTILVEGQDG</sequence>
<dbReference type="InterPro" id="IPR052707">
    <property type="entry name" value="OsmC_Ohr_Peroxiredoxin"/>
</dbReference>
<comment type="caution">
    <text evidence="1">The sequence shown here is derived from an EMBL/GenBank/DDBJ whole genome shotgun (WGS) entry which is preliminary data.</text>
</comment>
<organism evidence="1 2">
    <name type="scientific">Naumannella cuiyingiana</name>
    <dbReference type="NCBI Taxonomy" id="1347891"/>
    <lineage>
        <taxon>Bacteria</taxon>
        <taxon>Bacillati</taxon>
        <taxon>Actinomycetota</taxon>
        <taxon>Actinomycetes</taxon>
        <taxon>Propionibacteriales</taxon>
        <taxon>Propionibacteriaceae</taxon>
        <taxon>Naumannella</taxon>
    </lineage>
</organism>
<keyword evidence="2" id="KW-1185">Reference proteome</keyword>
<protein>
    <submittedName>
        <fullName evidence="1">Organic hydroperoxide reductase OsmC/OhrA</fullName>
    </submittedName>
</protein>
<evidence type="ECO:0000313" key="1">
    <source>
        <dbReference type="EMBL" id="NYI71405.1"/>
    </source>
</evidence>
<dbReference type="SUPFAM" id="SSF82784">
    <property type="entry name" value="OsmC-like"/>
    <property type="match status" value="1"/>
</dbReference>
<dbReference type="InterPro" id="IPR003718">
    <property type="entry name" value="OsmC/Ohr_fam"/>
</dbReference>
<dbReference type="InterPro" id="IPR036102">
    <property type="entry name" value="OsmC/Ohrsf"/>
</dbReference>
<dbReference type="AlphaFoldDB" id="A0A7Z0IL97"/>
<reference evidence="1 2" key="1">
    <citation type="submission" date="2020-07" db="EMBL/GenBank/DDBJ databases">
        <title>Sequencing the genomes of 1000 actinobacteria strains.</title>
        <authorList>
            <person name="Klenk H.-P."/>
        </authorList>
    </citation>
    <scope>NUCLEOTIDE SEQUENCE [LARGE SCALE GENOMIC DNA]</scope>
    <source>
        <strain evidence="1 2">DSM 103164</strain>
    </source>
</reference>
<dbReference type="EMBL" id="JACBZS010000001">
    <property type="protein sequence ID" value="NYI71405.1"/>
    <property type="molecule type" value="Genomic_DNA"/>
</dbReference>